<dbReference type="OrthoDB" id="5800592at2"/>
<evidence type="ECO:0000313" key="2">
    <source>
        <dbReference type="Proteomes" id="UP000290759"/>
    </source>
</evidence>
<gene>
    <name evidence="1" type="ORF">D3273_09125</name>
</gene>
<dbReference type="SUPFAM" id="SSF64182">
    <property type="entry name" value="DHH phosphoesterases"/>
    <property type="match status" value="1"/>
</dbReference>
<protein>
    <submittedName>
        <fullName evidence="1">Dimethylmenaquinone methyltransferase</fullName>
    </submittedName>
</protein>
<keyword evidence="2" id="KW-1185">Reference proteome</keyword>
<dbReference type="AlphaFoldDB" id="A0A4Q2U719"/>
<dbReference type="Gene3D" id="3.10.310.30">
    <property type="match status" value="1"/>
</dbReference>
<comment type="caution">
    <text evidence="1">The sequence shown here is derived from an EMBL/GenBank/DDBJ whole genome shotgun (WGS) entry which is preliminary data.</text>
</comment>
<reference evidence="1 2" key="2">
    <citation type="submission" date="2019-02" db="EMBL/GenBank/DDBJ databases">
        <title>'Lichenibacterium ramalinii' gen. nov. sp. nov., 'Lichenibacterium minor' gen. nov. sp. nov.</title>
        <authorList>
            <person name="Pankratov T."/>
        </authorList>
    </citation>
    <scope>NUCLEOTIDE SEQUENCE [LARGE SCALE GENOMIC DNA]</scope>
    <source>
        <strain evidence="1 2">RmlP026</strain>
    </source>
</reference>
<keyword evidence="1" id="KW-0808">Transferase</keyword>
<sequence length="390" mass="41177">MKITQLTHHDLDGYGASTVAGTRAAIARVIHVSRYSDVGPVVAAELKRLGGAAEPETILMTDLGLEPVAVSFIKDFVAANAKRAPERRHRLVVLDHHASSLDRLAEQGLVPAEADPASPWPGLKSIATGDPAVTVLIDDTRCATRLAADHADLYATHDTDPAVAGTLAVLIEAVDAVDLWKKDRPIFRQAQVLDEVFWDNVTGFVPLGHPWHDRFIGDLLLGMADRLGGGATPAAIERDAGTLRARIVDEALSGRANDDPDATTRTRIASLLAVSPELFARLPGGAKLSFGLDAGTFQRVSDVVMTSRDAALVINVGRSGNMSFRSNDGTALDAARKFRGGGHRDAAGGRLTSGAVASLEDAVSQVVPLLDPPKADPASSPFAELRGLKL</sequence>
<organism evidence="1 2">
    <name type="scientific">Lichenibacterium minor</name>
    <dbReference type="NCBI Taxonomy" id="2316528"/>
    <lineage>
        <taxon>Bacteria</taxon>
        <taxon>Pseudomonadati</taxon>
        <taxon>Pseudomonadota</taxon>
        <taxon>Alphaproteobacteria</taxon>
        <taxon>Hyphomicrobiales</taxon>
        <taxon>Lichenihabitantaceae</taxon>
        <taxon>Lichenibacterium</taxon>
    </lineage>
</organism>
<dbReference type="InterPro" id="IPR038763">
    <property type="entry name" value="DHH_sf"/>
</dbReference>
<name>A0A4Q2U719_9HYPH</name>
<dbReference type="EMBL" id="QYBB01000008">
    <property type="protein sequence ID" value="RYC32190.1"/>
    <property type="molecule type" value="Genomic_DNA"/>
</dbReference>
<accession>A0A4Q2U719</accession>
<reference evidence="1 2" key="1">
    <citation type="submission" date="2018-12" db="EMBL/GenBank/DDBJ databases">
        <authorList>
            <person name="Grouzdev D.S."/>
            <person name="Krutkina M.S."/>
        </authorList>
    </citation>
    <scope>NUCLEOTIDE SEQUENCE [LARGE SCALE GENOMIC DNA]</scope>
    <source>
        <strain evidence="1 2">RmlP026</strain>
    </source>
</reference>
<keyword evidence="1" id="KW-0489">Methyltransferase</keyword>
<dbReference type="Proteomes" id="UP000290759">
    <property type="component" value="Unassembled WGS sequence"/>
</dbReference>
<dbReference type="RefSeq" id="WP_129225683.1">
    <property type="nucleotide sequence ID" value="NZ_QYBB01000008.1"/>
</dbReference>
<dbReference type="GO" id="GO:0032259">
    <property type="term" value="P:methylation"/>
    <property type="evidence" value="ECO:0007669"/>
    <property type="project" value="UniProtKB-KW"/>
</dbReference>
<proteinExistence type="predicted"/>
<evidence type="ECO:0000313" key="1">
    <source>
        <dbReference type="EMBL" id="RYC32190.1"/>
    </source>
</evidence>
<dbReference type="GO" id="GO:0008168">
    <property type="term" value="F:methyltransferase activity"/>
    <property type="evidence" value="ECO:0007669"/>
    <property type="project" value="UniProtKB-KW"/>
</dbReference>